<evidence type="ECO:0000313" key="1">
    <source>
        <dbReference type="EMBL" id="AMQ66551.1"/>
    </source>
</evidence>
<dbReference type="KEGG" id="vg:28799436"/>
<accession>A0A142F194</accession>
<dbReference type="EMBL" id="KU640380">
    <property type="protein sequence ID" value="AMQ66551.1"/>
    <property type="molecule type" value="Genomic_DNA"/>
</dbReference>
<dbReference type="GeneID" id="28799436"/>
<reference evidence="1 2" key="1">
    <citation type="submission" date="2016-01" db="EMBL/GenBank/DDBJ databases">
        <title>Isolation and characterization of bacteriophages from East Africa Rift Valley soda lakes.</title>
        <authorList>
            <person name="van Zyl L.J."/>
            <person name="Nemavhulani S."/>
            <person name="Cowan D.A."/>
            <person name="Trindade M.I."/>
        </authorList>
    </citation>
    <scope>NUCLEOTIDE SEQUENCE [LARGE SCALE GENOMIC DNA]</scope>
</reference>
<keyword evidence="2" id="KW-1185">Reference proteome</keyword>
<protein>
    <submittedName>
        <fullName evidence="1">Uncharacterized protein</fullName>
    </submittedName>
</protein>
<evidence type="ECO:0000313" key="2">
    <source>
        <dbReference type="Proteomes" id="UP000201588"/>
    </source>
</evidence>
<dbReference type="Proteomes" id="UP000201588">
    <property type="component" value="Segment"/>
</dbReference>
<dbReference type="RefSeq" id="YP_009275241.1">
    <property type="nucleotide sequence ID" value="NC_030925.1"/>
</dbReference>
<proteinExistence type="predicted"/>
<sequence>MKQIIKIHIEHELDEEFISEYEQASEEERNNVMKNVVEVLKEDFNEFSEESIKQFDVYLVKETEVRVLPTGMIVKELIEKLKEMPQSKEVILYDKEFNEDIEITDVVDGGGSTVYIDFN</sequence>
<organism evidence="1 2">
    <name type="scientific">Bacillus phage Shbh1</name>
    <dbReference type="NCBI Taxonomy" id="1796992"/>
    <lineage>
        <taxon>Viruses</taxon>
        <taxon>Duplodnaviria</taxon>
        <taxon>Heunggongvirae</taxon>
        <taxon>Uroviricota</taxon>
        <taxon>Caudoviricetes</taxon>
        <taxon>Herelleviridae</taxon>
        <taxon>Bastillevirinae</taxon>
        <taxon>Shalavirus</taxon>
        <taxon>Shalavirus Shbh1</taxon>
    </lineage>
</organism>
<name>A0A142F194_9CAUD</name>